<dbReference type="EMBL" id="BARV01013407">
    <property type="protein sequence ID" value="GAI22244.1"/>
    <property type="molecule type" value="Genomic_DNA"/>
</dbReference>
<reference evidence="2" key="1">
    <citation type="journal article" date="2014" name="Front. Microbiol.">
        <title>High frequency of phylogenetically diverse reductive dehalogenase-homologous genes in deep subseafloor sedimentary metagenomes.</title>
        <authorList>
            <person name="Kawai M."/>
            <person name="Futagami T."/>
            <person name="Toyoda A."/>
            <person name="Takaki Y."/>
            <person name="Nishi S."/>
            <person name="Hori S."/>
            <person name="Arai W."/>
            <person name="Tsubouchi T."/>
            <person name="Morono Y."/>
            <person name="Uchiyama I."/>
            <person name="Ito T."/>
            <person name="Fujiyama A."/>
            <person name="Inagaki F."/>
            <person name="Takami H."/>
        </authorList>
    </citation>
    <scope>NUCLEOTIDE SEQUENCE</scope>
    <source>
        <strain evidence="2">Expedition CK06-06</strain>
    </source>
</reference>
<proteinExistence type="predicted"/>
<feature type="non-terminal residue" evidence="2">
    <location>
        <position position="1"/>
    </location>
</feature>
<evidence type="ECO:0000313" key="2">
    <source>
        <dbReference type="EMBL" id="GAI22244.1"/>
    </source>
</evidence>
<dbReference type="Pfam" id="PF02464">
    <property type="entry name" value="CinA"/>
    <property type="match status" value="1"/>
</dbReference>
<gene>
    <name evidence="2" type="ORF">S06H3_24226</name>
</gene>
<protein>
    <recommendedName>
        <fullName evidence="1">CinA C-terminal domain-containing protein</fullName>
    </recommendedName>
</protein>
<organism evidence="2">
    <name type="scientific">marine sediment metagenome</name>
    <dbReference type="NCBI Taxonomy" id="412755"/>
    <lineage>
        <taxon>unclassified sequences</taxon>
        <taxon>metagenomes</taxon>
        <taxon>ecological metagenomes</taxon>
    </lineage>
</organism>
<feature type="domain" description="CinA C-terminal" evidence="1">
    <location>
        <begin position="2"/>
        <end position="80"/>
    </location>
</feature>
<dbReference type="InterPro" id="IPR036653">
    <property type="entry name" value="CinA-like_C"/>
</dbReference>
<dbReference type="AlphaFoldDB" id="X1NUA8"/>
<dbReference type="NCBIfam" id="TIGR00199">
    <property type="entry name" value="PncC_domain"/>
    <property type="match status" value="1"/>
</dbReference>
<accession>X1NUA8</accession>
<name>X1NUA8_9ZZZZ</name>
<comment type="caution">
    <text evidence="2">The sequence shown here is derived from an EMBL/GenBank/DDBJ whole genome shotgun (WGS) entry which is preliminary data.</text>
</comment>
<dbReference type="SUPFAM" id="SSF142433">
    <property type="entry name" value="CinA-like"/>
    <property type="match status" value="1"/>
</dbReference>
<sequence>AEVVREMAQGVRKRFKSDIGIGITGIAGPSGGSKKKPVGLVFISLSYNKMIFVEKCLFKGNRDHIRKKACKQALVLLNHLLKIVNDETELKRFFVLNL</sequence>
<evidence type="ECO:0000259" key="1">
    <source>
        <dbReference type="Pfam" id="PF02464"/>
    </source>
</evidence>
<dbReference type="Gene3D" id="3.90.950.20">
    <property type="entry name" value="CinA-like"/>
    <property type="match status" value="1"/>
</dbReference>
<dbReference type="InterPro" id="IPR008136">
    <property type="entry name" value="CinA_C"/>
</dbReference>